<name>A0A927RCL0_9ACTN</name>
<dbReference type="InterPro" id="IPR001867">
    <property type="entry name" value="OmpR/PhoB-type_DNA-bd"/>
</dbReference>
<evidence type="ECO:0000259" key="6">
    <source>
        <dbReference type="SMART" id="SM01043"/>
    </source>
</evidence>
<keyword evidence="2" id="KW-0805">Transcription regulation</keyword>
<dbReference type="Proteomes" id="UP000649753">
    <property type="component" value="Unassembled WGS sequence"/>
</dbReference>
<comment type="caution">
    <text evidence="7">The sequence shown here is derived from an EMBL/GenBank/DDBJ whole genome shotgun (WGS) entry which is preliminary data.</text>
</comment>
<comment type="similarity">
    <text evidence="1">Belongs to the AfsR/DnrI/RedD regulatory family.</text>
</comment>
<dbReference type="InterPro" id="IPR016032">
    <property type="entry name" value="Sig_transdc_resp-reg_C-effctor"/>
</dbReference>
<dbReference type="GO" id="GO:0006355">
    <property type="term" value="P:regulation of DNA-templated transcription"/>
    <property type="evidence" value="ECO:0007669"/>
    <property type="project" value="InterPro"/>
</dbReference>
<dbReference type="EMBL" id="JADBEB010000001">
    <property type="protein sequence ID" value="MBE1492781.1"/>
    <property type="molecule type" value="Genomic_DNA"/>
</dbReference>
<evidence type="ECO:0000313" key="7">
    <source>
        <dbReference type="EMBL" id="MBE1492781.1"/>
    </source>
</evidence>
<dbReference type="Gene3D" id="1.10.10.10">
    <property type="entry name" value="Winged helix-like DNA-binding domain superfamily/Winged helix DNA-binding domain"/>
    <property type="match status" value="1"/>
</dbReference>
<evidence type="ECO:0000256" key="1">
    <source>
        <dbReference type="ARBA" id="ARBA00005820"/>
    </source>
</evidence>
<feature type="domain" description="OmpR/PhoB-type" evidence="5">
    <location>
        <begin position="15"/>
        <end position="92"/>
    </location>
</feature>
<dbReference type="CDD" id="cd15831">
    <property type="entry name" value="BTAD"/>
    <property type="match status" value="1"/>
</dbReference>
<dbReference type="InterPro" id="IPR005158">
    <property type="entry name" value="BTAD"/>
</dbReference>
<dbReference type="InterPro" id="IPR011990">
    <property type="entry name" value="TPR-like_helical_dom_sf"/>
</dbReference>
<sequence length="251" mass="27635">MEFAILGPLEITVAGRRVDLTGDRQRKILGALLLAVEGRSSIDRLVAAVWDVYPPSTARKQVQNCVAALRGRLVRAGAPDTLLETRPSGYQLNVRPEDLDARVFVGRVSAARESAAAGRFEEATAHYRSALGMWRGPVLDDLDSQAVAASAAWLTELQLTASEEFFDLELECGRHERIVGDLIKMCAEFPARERIQGQLMLALHRSGRQVDAILVYRQLCRHLAEELGVVPSADILRLHDQLIGCSAASRR</sequence>
<evidence type="ECO:0000313" key="8">
    <source>
        <dbReference type="Proteomes" id="UP000649753"/>
    </source>
</evidence>
<gene>
    <name evidence="7" type="ORF">H4W31_008419</name>
</gene>
<dbReference type="SMART" id="SM01043">
    <property type="entry name" value="BTAD"/>
    <property type="match status" value="1"/>
</dbReference>
<dbReference type="SUPFAM" id="SSF48452">
    <property type="entry name" value="TPR-like"/>
    <property type="match status" value="1"/>
</dbReference>
<dbReference type="AlphaFoldDB" id="A0A927RCL0"/>
<feature type="domain" description="Bacterial transcriptional activator" evidence="6">
    <location>
        <begin position="99"/>
        <end position="243"/>
    </location>
</feature>
<dbReference type="RefSeq" id="WP_192771630.1">
    <property type="nucleotide sequence ID" value="NZ_JADBEB010000001.1"/>
</dbReference>
<organism evidence="7 8">
    <name type="scientific">Plantactinospora soyae</name>
    <dbReference type="NCBI Taxonomy" id="1544732"/>
    <lineage>
        <taxon>Bacteria</taxon>
        <taxon>Bacillati</taxon>
        <taxon>Actinomycetota</taxon>
        <taxon>Actinomycetes</taxon>
        <taxon>Micromonosporales</taxon>
        <taxon>Micromonosporaceae</taxon>
        <taxon>Plantactinospora</taxon>
    </lineage>
</organism>
<keyword evidence="3 7" id="KW-0238">DNA-binding</keyword>
<dbReference type="PANTHER" id="PTHR35807:SF1">
    <property type="entry name" value="TRANSCRIPTIONAL REGULATOR REDD"/>
    <property type="match status" value="1"/>
</dbReference>
<proteinExistence type="inferred from homology"/>
<dbReference type="SUPFAM" id="SSF46894">
    <property type="entry name" value="C-terminal effector domain of the bipartite response regulators"/>
    <property type="match status" value="1"/>
</dbReference>
<dbReference type="Pfam" id="PF03704">
    <property type="entry name" value="BTAD"/>
    <property type="match status" value="1"/>
</dbReference>
<protein>
    <submittedName>
        <fullName evidence="7">DNA-binding SARP family transcriptional activator</fullName>
    </submittedName>
</protein>
<evidence type="ECO:0000256" key="2">
    <source>
        <dbReference type="ARBA" id="ARBA00023015"/>
    </source>
</evidence>
<dbReference type="InterPro" id="IPR036388">
    <property type="entry name" value="WH-like_DNA-bd_sf"/>
</dbReference>
<dbReference type="PANTHER" id="PTHR35807">
    <property type="entry name" value="TRANSCRIPTIONAL REGULATOR REDD-RELATED"/>
    <property type="match status" value="1"/>
</dbReference>
<evidence type="ECO:0000256" key="4">
    <source>
        <dbReference type="ARBA" id="ARBA00023163"/>
    </source>
</evidence>
<dbReference type="GO" id="GO:0003677">
    <property type="term" value="F:DNA binding"/>
    <property type="evidence" value="ECO:0007669"/>
    <property type="project" value="UniProtKB-KW"/>
</dbReference>
<dbReference type="InterPro" id="IPR051677">
    <property type="entry name" value="AfsR-DnrI-RedD_regulator"/>
</dbReference>
<keyword evidence="8" id="KW-1185">Reference proteome</keyword>
<evidence type="ECO:0000259" key="5">
    <source>
        <dbReference type="SMART" id="SM00862"/>
    </source>
</evidence>
<reference evidence="7" key="1">
    <citation type="submission" date="2020-10" db="EMBL/GenBank/DDBJ databases">
        <title>Sequencing the genomes of 1000 actinobacteria strains.</title>
        <authorList>
            <person name="Klenk H.-P."/>
        </authorList>
    </citation>
    <scope>NUCLEOTIDE SEQUENCE</scope>
    <source>
        <strain evidence="7">DSM 46832</strain>
    </source>
</reference>
<accession>A0A927RCL0</accession>
<keyword evidence="4" id="KW-0804">Transcription</keyword>
<dbReference type="SMART" id="SM00862">
    <property type="entry name" value="Trans_reg_C"/>
    <property type="match status" value="1"/>
</dbReference>
<evidence type="ECO:0000256" key="3">
    <source>
        <dbReference type="ARBA" id="ARBA00023125"/>
    </source>
</evidence>
<dbReference type="GO" id="GO:0000160">
    <property type="term" value="P:phosphorelay signal transduction system"/>
    <property type="evidence" value="ECO:0007669"/>
    <property type="project" value="InterPro"/>
</dbReference>
<dbReference type="Gene3D" id="1.25.40.10">
    <property type="entry name" value="Tetratricopeptide repeat domain"/>
    <property type="match status" value="1"/>
</dbReference>